<dbReference type="Proteomes" id="UP001183777">
    <property type="component" value="Unassembled WGS sequence"/>
</dbReference>
<dbReference type="Pfam" id="PF19857">
    <property type="entry name" value="DUF6332"/>
    <property type="match status" value="1"/>
</dbReference>
<accession>A0ABU2RLU1</accession>
<dbReference type="EMBL" id="JAVREX010000008">
    <property type="protein sequence ID" value="MDT0429805.1"/>
    <property type="molecule type" value="Genomic_DNA"/>
</dbReference>
<proteinExistence type="predicted"/>
<name>A0ABU2RLU1_9ACTN</name>
<evidence type="ECO:0000256" key="1">
    <source>
        <dbReference type="SAM" id="MobiDB-lite"/>
    </source>
</evidence>
<keyword evidence="4" id="KW-1185">Reference proteome</keyword>
<feature type="transmembrane region" description="Helical" evidence="2">
    <location>
        <begin position="52"/>
        <end position="74"/>
    </location>
</feature>
<keyword evidence="2" id="KW-1133">Transmembrane helix</keyword>
<dbReference type="RefSeq" id="WP_311658030.1">
    <property type="nucleotide sequence ID" value="NZ_JAVREX010000008.1"/>
</dbReference>
<dbReference type="InterPro" id="IPR046295">
    <property type="entry name" value="DUF6332"/>
</dbReference>
<evidence type="ECO:0000313" key="4">
    <source>
        <dbReference type="Proteomes" id="UP001183777"/>
    </source>
</evidence>
<feature type="transmembrane region" description="Helical" evidence="2">
    <location>
        <begin position="16"/>
        <end position="40"/>
    </location>
</feature>
<sequence>MGRRTQAERDAMTVEIGYAVVSGFLVAAATCAGICLPALFLDLPAAGERFLFMGGAVLGAVVFAVRVVHVLWRFPRSPAGLSRRAGRPGGTRPDLERRPR</sequence>
<evidence type="ECO:0000313" key="3">
    <source>
        <dbReference type="EMBL" id="MDT0429805.1"/>
    </source>
</evidence>
<reference evidence="4" key="1">
    <citation type="submission" date="2023-07" db="EMBL/GenBank/DDBJ databases">
        <title>30 novel species of actinomycetes from the DSMZ collection.</title>
        <authorList>
            <person name="Nouioui I."/>
        </authorList>
    </citation>
    <scope>NUCLEOTIDE SEQUENCE [LARGE SCALE GENOMIC DNA]</scope>
    <source>
        <strain evidence="4">DSM 41770</strain>
    </source>
</reference>
<comment type="caution">
    <text evidence="3">The sequence shown here is derived from an EMBL/GenBank/DDBJ whole genome shotgun (WGS) entry which is preliminary data.</text>
</comment>
<gene>
    <name evidence="3" type="ORF">RM649_19425</name>
</gene>
<keyword evidence="2" id="KW-0472">Membrane</keyword>
<feature type="region of interest" description="Disordered" evidence="1">
    <location>
        <begin position="78"/>
        <end position="100"/>
    </location>
</feature>
<organism evidence="3 4">
    <name type="scientific">Streptomyces salyersiae</name>
    <dbReference type="NCBI Taxonomy" id="3075530"/>
    <lineage>
        <taxon>Bacteria</taxon>
        <taxon>Bacillati</taxon>
        <taxon>Actinomycetota</taxon>
        <taxon>Actinomycetes</taxon>
        <taxon>Kitasatosporales</taxon>
        <taxon>Streptomycetaceae</taxon>
        <taxon>Streptomyces</taxon>
    </lineage>
</organism>
<evidence type="ECO:0000256" key="2">
    <source>
        <dbReference type="SAM" id="Phobius"/>
    </source>
</evidence>
<protein>
    <submittedName>
        <fullName evidence="3">DUF6332 family protein</fullName>
    </submittedName>
</protein>
<keyword evidence="2" id="KW-0812">Transmembrane</keyword>